<dbReference type="GO" id="GO:0008033">
    <property type="term" value="P:tRNA processing"/>
    <property type="evidence" value="ECO:0007669"/>
    <property type="project" value="InterPro"/>
</dbReference>
<dbReference type="Gene3D" id="3.40.50.150">
    <property type="entry name" value="Vaccinia Virus protein VP39"/>
    <property type="match status" value="2"/>
</dbReference>
<dbReference type="PROSITE" id="PS01230">
    <property type="entry name" value="TRMA_1"/>
    <property type="match status" value="1"/>
</dbReference>
<dbReference type="GO" id="GO:0009451">
    <property type="term" value="P:RNA modification"/>
    <property type="evidence" value="ECO:0007669"/>
    <property type="project" value="UniProtKB-ARBA"/>
</dbReference>
<dbReference type="GO" id="GO:0032259">
    <property type="term" value="P:methylation"/>
    <property type="evidence" value="ECO:0007669"/>
    <property type="project" value="UniProtKB-KW"/>
</dbReference>
<keyword evidence="2 4" id="KW-0808">Transferase</keyword>
<dbReference type="EMBL" id="MU001672">
    <property type="protein sequence ID" value="KAF2461188.1"/>
    <property type="molecule type" value="Genomic_DNA"/>
</dbReference>
<feature type="binding site" evidence="4">
    <location>
        <position position="432"/>
    </location>
    <ligand>
        <name>S-adenosyl-L-methionine</name>
        <dbReference type="ChEBI" id="CHEBI:59789"/>
    </ligand>
</feature>
<feature type="binding site" evidence="4">
    <location>
        <position position="506"/>
    </location>
    <ligand>
        <name>S-adenosyl-L-methionine</name>
        <dbReference type="ChEBI" id="CHEBI:59789"/>
    </ligand>
</feature>
<dbReference type="PANTHER" id="PTHR11061:SF30">
    <property type="entry name" value="TRNA (URACIL(54)-C(5))-METHYLTRANSFERASE"/>
    <property type="match status" value="1"/>
</dbReference>
<evidence type="ECO:0000256" key="6">
    <source>
        <dbReference type="SAM" id="MobiDB-lite"/>
    </source>
</evidence>
<evidence type="ECO:0000256" key="2">
    <source>
        <dbReference type="ARBA" id="ARBA00022679"/>
    </source>
</evidence>
<dbReference type="GO" id="GO:0030697">
    <property type="term" value="F:tRNA (uracil(54)-C5)-methyltransferase activity, S-adenosyl methionine-dependent"/>
    <property type="evidence" value="ECO:0007669"/>
    <property type="project" value="InterPro"/>
</dbReference>
<feature type="region of interest" description="Disordered" evidence="6">
    <location>
        <begin position="36"/>
        <end position="61"/>
    </location>
</feature>
<protein>
    <submittedName>
        <fullName evidence="7">S-adenosyl-L-methionine-dependent methyltransferase</fullName>
    </submittedName>
</protein>
<dbReference type="InterPro" id="IPR030391">
    <property type="entry name" value="MeTrfase_TrmA_CS"/>
</dbReference>
<feature type="region of interest" description="Disordered" evidence="6">
    <location>
        <begin position="280"/>
        <end position="301"/>
    </location>
</feature>
<proteinExistence type="inferred from homology"/>
<evidence type="ECO:0000256" key="4">
    <source>
        <dbReference type="PROSITE-ProRule" id="PRU01024"/>
    </source>
</evidence>
<sequence>MSAAQLVRPLLFASRSVPRQFRGVGKPNLHRIVMASSADASHPAPNTPKKRPHGDRPQHRFKRAKKDLKTRFEGTHEDVLLADVWDLLANTTLEDAKVGASANEKDTEAARAVSSEPKTADAAPSSLPEKWSEIELPITSLSCTGDGLALTRLSDGTPHVYVVPFTLPGDVVVAKVVRHTAAPIPSSSSREMQPIRYTVTDFVRVVAPSPQRDGALVKCKYFAACSGCQLQMLDYGAQLAHKRTVVERAFARFSGLDTKKEVPVVGDTVASPLEYRYRTKLTPHFDGPPGRKQSDGRKGIVRGWGGQVPPIGFMRKGTRQTIDIEECPIGTEAVEKGMRRERDRVARDIEKYKRGATLLCRESTRRVAKYEWEKEKEQRAKSVEVKREWEDEVVEDRGEFVHVKSCVTDSNAETIEYVDDNVFSNTAGAFFQNNNSILPVFTQYIRDNALGPLEASSASNEDGTNLPNPCTNVPSTALFNLIDAYSGSGLFTITLSSLFSHSIGIDISPASIRSANRNAHELNKLSPSRASFQTADAAALFESLPDNVKGDNSAVVIDPPRKGCDEGFLRQLAGFAPRRVVYVSCNVATQARDVGVLVKGIEGEEVGSRYMIESLRGFDFFPQTGHVEGVCVLTRREKGEAESG</sequence>
<keyword evidence="1 4" id="KW-0489">Methyltransferase</keyword>
<evidence type="ECO:0000313" key="8">
    <source>
        <dbReference type="Proteomes" id="UP000799766"/>
    </source>
</evidence>
<dbReference type="InterPro" id="IPR030390">
    <property type="entry name" value="MeTrfase_TrmA_AS"/>
</dbReference>
<dbReference type="Proteomes" id="UP000799766">
    <property type="component" value="Unassembled WGS sequence"/>
</dbReference>
<dbReference type="SUPFAM" id="SSF50249">
    <property type="entry name" value="Nucleic acid-binding proteins"/>
    <property type="match status" value="1"/>
</dbReference>
<feature type="active site" description="Nucleophile" evidence="4">
    <location>
        <position position="585"/>
    </location>
</feature>
<feature type="active site" evidence="5">
    <location>
        <position position="585"/>
    </location>
</feature>
<dbReference type="Pfam" id="PF05958">
    <property type="entry name" value="tRNA_U5-meth_tr"/>
    <property type="match status" value="1"/>
</dbReference>
<dbReference type="InterPro" id="IPR025795">
    <property type="entry name" value="tRNA_(uracil-5-)_MeTrfase"/>
</dbReference>
<evidence type="ECO:0000256" key="1">
    <source>
        <dbReference type="ARBA" id="ARBA00022603"/>
    </source>
</evidence>
<dbReference type="PROSITE" id="PS51687">
    <property type="entry name" value="SAM_MT_RNA_M5U"/>
    <property type="match status" value="1"/>
</dbReference>
<dbReference type="PANTHER" id="PTHR11061">
    <property type="entry name" value="RNA M5U METHYLTRANSFERASE"/>
    <property type="match status" value="1"/>
</dbReference>
<keyword evidence="8" id="KW-1185">Reference proteome</keyword>
<dbReference type="SUPFAM" id="SSF53335">
    <property type="entry name" value="S-adenosyl-L-methionine-dependent methyltransferases"/>
    <property type="match status" value="1"/>
</dbReference>
<evidence type="ECO:0000313" key="7">
    <source>
        <dbReference type="EMBL" id="KAF2461188.1"/>
    </source>
</evidence>
<name>A0A6A6PBA1_9PEZI</name>
<dbReference type="OrthoDB" id="10250660at2759"/>
<evidence type="ECO:0000256" key="3">
    <source>
        <dbReference type="ARBA" id="ARBA00022691"/>
    </source>
</evidence>
<organism evidence="7 8">
    <name type="scientific">Lineolata rhizophorae</name>
    <dbReference type="NCBI Taxonomy" id="578093"/>
    <lineage>
        <taxon>Eukaryota</taxon>
        <taxon>Fungi</taxon>
        <taxon>Dikarya</taxon>
        <taxon>Ascomycota</taxon>
        <taxon>Pezizomycotina</taxon>
        <taxon>Dothideomycetes</taxon>
        <taxon>Dothideomycetes incertae sedis</taxon>
        <taxon>Lineolatales</taxon>
        <taxon>Lineolataceae</taxon>
        <taxon>Lineolata</taxon>
    </lineage>
</organism>
<dbReference type="FunFam" id="2.40.50.140:FF:000201">
    <property type="entry name" value="TRM2p tRNA methyltransferase"/>
    <property type="match status" value="1"/>
</dbReference>
<dbReference type="InterPro" id="IPR029063">
    <property type="entry name" value="SAM-dependent_MTases_sf"/>
</dbReference>
<evidence type="ECO:0000256" key="5">
    <source>
        <dbReference type="PROSITE-ProRule" id="PRU10015"/>
    </source>
</evidence>
<gene>
    <name evidence="7" type="ORF">BDY21DRAFT_334605</name>
</gene>
<feature type="compositionally biased region" description="Basic residues" evidence="6">
    <location>
        <begin position="48"/>
        <end position="61"/>
    </location>
</feature>
<feature type="binding site" evidence="4">
    <location>
        <position position="485"/>
    </location>
    <ligand>
        <name>S-adenosyl-L-methionine</name>
        <dbReference type="ChEBI" id="CHEBI:59789"/>
    </ligand>
</feature>
<dbReference type="Gene3D" id="2.40.50.140">
    <property type="entry name" value="Nucleic acid-binding proteins"/>
    <property type="match status" value="1"/>
</dbReference>
<dbReference type="PROSITE" id="PS51622">
    <property type="entry name" value="SAM_MT_RNA_M5U_2"/>
    <property type="match status" value="1"/>
</dbReference>
<comment type="similarity">
    <text evidence="4">Belongs to the class I-like SAM-binding methyltransferase superfamily. RNA M5U methyltransferase family.</text>
</comment>
<accession>A0A6A6PBA1</accession>
<feature type="binding site" evidence="4">
    <location>
        <position position="558"/>
    </location>
    <ligand>
        <name>S-adenosyl-L-methionine</name>
        <dbReference type="ChEBI" id="CHEBI:59789"/>
    </ligand>
</feature>
<dbReference type="CDD" id="cd02440">
    <property type="entry name" value="AdoMet_MTases"/>
    <property type="match status" value="1"/>
</dbReference>
<dbReference type="InterPro" id="IPR010280">
    <property type="entry name" value="U5_MeTrfase_fam"/>
</dbReference>
<dbReference type="InterPro" id="IPR012340">
    <property type="entry name" value="NA-bd_OB-fold"/>
</dbReference>
<reference evidence="7" key="1">
    <citation type="journal article" date="2020" name="Stud. Mycol.">
        <title>101 Dothideomycetes genomes: a test case for predicting lifestyles and emergence of pathogens.</title>
        <authorList>
            <person name="Haridas S."/>
            <person name="Albert R."/>
            <person name="Binder M."/>
            <person name="Bloem J."/>
            <person name="Labutti K."/>
            <person name="Salamov A."/>
            <person name="Andreopoulos B."/>
            <person name="Baker S."/>
            <person name="Barry K."/>
            <person name="Bills G."/>
            <person name="Bluhm B."/>
            <person name="Cannon C."/>
            <person name="Castanera R."/>
            <person name="Culley D."/>
            <person name="Daum C."/>
            <person name="Ezra D."/>
            <person name="Gonzalez J."/>
            <person name="Henrissat B."/>
            <person name="Kuo A."/>
            <person name="Liang C."/>
            <person name="Lipzen A."/>
            <person name="Lutzoni F."/>
            <person name="Magnuson J."/>
            <person name="Mondo S."/>
            <person name="Nolan M."/>
            <person name="Ohm R."/>
            <person name="Pangilinan J."/>
            <person name="Park H.-J."/>
            <person name="Ramirez L."/>
            <person name="Alfaro M."/>
            <person name="Sun H."/>
            <person name="Tritt A."/>
            <person name="Yoshinaga Y."/>
            <person name="Zwiers L.-H."/>
            <person name="Turgeon B."/>
            <person name="Goodwin S."/>
            <person name="Spatafora J."/>
            <person name="Crous P."/>
            <person name="Grigoriev I."/>
        </authorList>
    </citation>
    <scope>NUCLEOTIDE SEQUENCE</scope>
    <source>
        <strain evidence="7">ATCC 16933</strain>
    </source>
</reference>
<dbReference type="PROSITE" id="PS01231">
    <property type="entry name" value="TRMA_2"/>
    <property type="match status" value="1"/>
</dbReference>
<dbReference type="AlphaFoldDB" id="A0A6A6PBA1"/>
<feature type="region of interest" description="Disordered" evidence="6">
    <location>
        <begin position="99"/>
        <end position="127"/>
    </location>
</feature>
<keyword evidence="3 4" id="KW-0949">S-adenosyl-L-methionine</keyword>